<dbReference type="STRING" id="52560.SAMN04488082_11667"/>
<sequence length="395" mass="44526">MQKNYVLDTNVLIDNPQCIRALRNGQENRVILPYTVLRELDKLKREPRVAHIVAQAIAALQDDPDVLFLPPRTFTDAESKSGDDLILDELKDSGVDAPILVTNDRILQLKARIHAVASEGYRDSNPFRSESQSYTGFVREGEPPIANSFAWVGGQPYMHATSGPRFIDFQHNVWNVRPRNVYQNLALELLLDDAVNLVTIQSEAGYGKTFLALAAALFMALEKKDNPYRKIYLVKPVIEIGAKLGYLPGDLEEKMAPYVRYIGDLLMKLHDLRPANRIFADSESGNFRYNPKRFEILPIAFIRGMNLENAVVIIDEMQNLSRTETRALLTRMGENVKCICLGDTRQVDNPYLNESNNGLNWTVKMLKGLPGYGHIVLKGERSRGPITDMVIKTGL</sequence>
<dbReference type="Pfam" id="PF02562">
    <property type="entry name" value="PhoH"/>
    <property type="match status" value="1"/>
</dbReference>
<feature type="domain" description="PIN" evidence="5">
    <location>
        <begin position="3"/>
        <end position="109"/>
    </location>
</feature>
<protein>
    <submittedName>
        <fullName evidence="6">PhoH-like ATPase</fullName>
    </submittedName>
</protein>
<organism evidence="6 7">
    <name type="scientific">Desulfomicrobium apsheronum</name>
    <dbReference type="NCBI Taxonomy" id="52560"/>
    <lineage>
        <taxon>Bacteria</taxon>
        <taxon>Pseudomonadati</taxon>
        <taxon>Thermodesulfobacteriota</taxon>
        <taxon>Desulfovibrionia</taxon>
        <taxon>Desulfovibrionales</taxon>
        <taxon>Desulfomicrobiaceae</taxon>
        <taxon>Desulfomicrobium</taxon>
    </lineage>
</organism>
<gene>
    <name evidence="6" type="ORF">SAMN04488082_11667</name>
</gene>
<dbReference type="InterPro" id="IPR003714">
    <property type="entry name" value="PhoH"/>
</dbReference>
<evidence type="ECO:0000256" key="3">
    <source>
        <dbReference type="ARBA" id="ARBA00022840"/>
    </source>
</evidence>
<evidence type="ECO:0000256" key="1">
    <source>
        <dbReference type="ARBA" id="ARBA00010393"/>
    </source>
</evidence>
<dbReference type="PANTHER" id="PTHR30473:SF2">
    <property type="entry name" value="PIN DOMAIN-CONTAINING PROTEIN"/>
    <property type="match status" value="1"/>
</dbReference>
<proteinExistence type="inferred from homology"/>
<dbReference type="Gene3D" id="3.40.50.300">
    <property type="entry name" value="P-loop containing nucleotide triphosphate hydrolases"/>
    <property type="match status" value="1"/>
</dbReference>
<dbReference type="Proteomes" id="UP000198635">
    <property type="component" value="Unassembled WGS sequence"/>
</dbReference>
<dbReference type="EMBL" id="FORX01000016">
    <property type="protein sequence ID" value="SFK18683.1"/>
    <property type="molecule type" value="Genomic_DNA"/>
</dbReference>
<name>A0A1I3XGK6_9BACT</name>
<dbReference type="SUPFAM" id="SSF88723">
    <property type="entry name" value="PIN domain-like"/>
    <property type="match status" value="1"/>
</dbReference>
<dbReference type="GO" id="GO:0005829">
    <property type="term" value="C:cytosol"/>
    <property type="evidence" value="ECO:0007669"/>
    <property type="project" value="TreeGrafter"/>
</dbReference>
<evidence type="ECO:0000259" key="5">
    <source>
        <dbReference type="SMART" id="SM00670"/>
    </source>
</evidence>
<dbReference type="PANTHER" id="PTHR30473">
    <property type="entry name" value="PROTEIN PHOH"/>
    <property type="match status" value="1"/>
</dbReference>
<dbReference type="InterPro" id="IPR027417">
    <property type="entry name" value="P-loop_NTPase"/>
</dbReference>
<dbReference type="GO" id="GO:0005524">
    <property type="term" value="F:ATP binding"/>
    <property type="evidence" value="ECO:0007669"/>
    <property type="project" value="UniProtKB-KW"/>
</dbReference>
<evidence type="ECO:0000256" key="4">
    <source>
        <dbReference type="ARBA" id="ARBA00046345"/>
    </source>
</evidence>
<dbReference type="InterPro" id="IPR029060">
    <property type="entry name" value="PIN-like_dom_sf"/>
</dbReference>
<dbReference type="CDD" id="cd09883">
    <property type="entry name" value="PIN_VapC_PhoHL-ATPase"/>
    <property type="match status" value="1"/>
</dbReference>
<dbReference type="OrthoDB" id="9805148at2"/>
<comment type="similarity">
    <text evidence="4">In the N-terminal section; belongs to the PINc/VapC protein family.</text>
</comment>
<evidence type="ECO:0000313" key="7">
    <source>
        <dbReference type="Proteomes" id="UP000198635"/>
    </source>
</evidence>
<accession>A0A1I3XGK6</accession>
<dbReference type="AlphaFoldDB" id="A0A1I3XGK6"/>
<keyword evidence="7" id="KW-1185">Reference proteome</keyword>
<evidence type="ECO:0000313" key="6">
    <source>
        <dbReference type="EMBL" id="SFK18683.1"/>
    </source>
</evidence>
<dbReference type="SMART" id="SM00670">
    <property type="entry name" value="PINc"/>
    <property type="match status" value="1"/>
</dbReference>
<dbReference type="Pfam" id="PF13638">
    <property type="entry name" value="PIN_4"/>
    <property type="match status" value="1"/>
</dbReference>
<dbReference type="RefSeq" id="WP_092377074.1">
    <property type="nucleotide sequence ID" value="NZ_FORX01000016.1"/>
</dbReference>
<dbReference type="SUPFAM" id="SSF52540">
    <property type="entry name" value="P-loop containing nucleoside triphosphate hydrolases"/>
    <property type="match status" value="1"/>
</dbReference>
<comment type="similarity">
    <text evidence="1">Belongs to the PhoH family.</text>
</comment>
<evidence type="ECO:0000256" key="2">
    <source>
        <dbReference type="ARBA" id="ARBA00022741"/>
    </source>
</evidence>
<keyword evidence="3" id="KW-0067">ATP-binding</keyword>
<keyword evidence="2" id="KW-0547">Nucleotide-binding</keyword>
<dbReference type="InterPro" id="IPR051451">
    <property type="entry name" value="PhoH2-like"/>
</dbReference>
<dbReference type="InterPro" id="IPR002716">
    <property type="entry name" value="PIN_dom"/>
</dbReference>
<dbReference type="Gene3D" id="3.40.50.1010">
    <property type="entry name" value="5'-nuclease"/>
    <property type="match status" value="1"/>
</dbReference>
<reference evidence="7" key="1">
    <citation type="submission" date="2016-10" db="EMBL/GenBank/DDBJ databases">
        <authorList>
            <person name="Varghese N."/>
            <person name="Submissions S."/>
        </authorList>
    </citation>
    <scope>NUCLEOTIDE SEQUENCE [LARGE SCALE GENOMIC DNA]</scope>
    <source>
        <strain evidence="7">DSM 5918</strain>
    </source>
</reference>